<evidence type="ECO:0000256" key="2">
    <source>
        <dbReference type="ARBA" id="ARBA00022525"/>
    </source>
</evidence>
<keyword evidence="5" id="KW-0106">Calcium</keyword>
<dbReference type="InterPro" id="IPR016090">
    <property type="entry name" value="PLA2-like_dom"/>
</dbReference>
<dbReference type="PANTHER" id="PTHR11716">
    <property type="entry name" value="PHOSPHOLIPASE A2 FAMILY MEMBER"/>
    <property type="match status" value="1"/>
</dbReference>
<evidence type="ECO:0000256" key="4">
    <source>
        <dbReference type="PIRSR" id="PIRSR601211-1"/>
    </source>
</evidence>
<dbReference type="InterPro" id="IPR036444">
    <property type="entry name" value="PLipase_A2_dom_sf"/>
</dbReference>
<dbReference type="SUPFAM" id="SSF48619">
    <property type="entry name" value="Phospholipase A2, PLA2"/>
    <property type="match status" value="1"/>
</dbReference>
<feature type="disulfide bond" evidence="6">
    <location>
        <begin position="44"/>
        <end position="60"/>
    </location>
</feature>
<keyword evidence="2 8" id="KW-0964">Secreted</keyword>
<evidence type="ECO:0000313" key="10">
    <source>
        <dbReference type="EMBL" id="AHJ09557.1"/>
    </source>
</evidence>
<evidence type="ECO:0000256" key="3">
    <source>
        <dbReference type="ARBA" id="ARBA00023157"/>
    </source>
</evidence>
<dbReference type="InterPro" id="IPR033113">
    <property type="entry name" value="PLA2_histidine"/>
</dbReference>
<keyword evidence="5" id="KW-0479">Metal-binding</keyword>
<dbReference type="EMBL" id="KC796277">
    <property type="protein sequence ID" value="AHJ09557.1"/>
    <property type="molecule type" value="Genomic_DNA"/>
</dbReference>
<dbReference type="PROSITE" id="PS00118">
    <property type="entry name" value="PA2_HIS"/>
    <property type="match status" value="1"/>
</dbReference>
<dbReference type="CDD" id="cd00125">
    <property type="entry name" value="PLA2c"/>
    <property type="match status" value="1"/>
</dbReference>
<dbReference type="GO" id="GO:0016042">
    <property type="term" value="P:lipid catabolic process"/>
    <property type="evidence" value="ECO:0007669"/>
    <property type="project" value="InterPro"/>
</dbReference>
<evidence type="ECO:0000256" key="1">
    <source>
        <dbReference type="ARBA" id="ARBA00004613"/>
    </source>
</evidence>
<dbReference type="Pfam" id="PF00068">
    <property type="entry name" value="Phospholip_A2_1"/>
    <property type="match status" value="1"/>
</dbReference>
<feature type="active site" evidence="4">
    <location>
        <position position="63"/>
    </location>
</feature>
<feature type="disulfide bond" evidence="6">
    <location>
        <begin position="65"/>
        <end position="138"/>
    </location>
</feature>
<dbReference type="GO" id="GO:0005576">
    <property type="term" value="C:extracellular region"/>
    <property type="evidence" value="ECO:0007669"/>
    <property type="project" value="UniProtKB-SubCell"/>
</dbReference>
<dbReference type="SMART" id="SM00085">
    <property type="entry name" value="PA2c"/>
    <property type="match status" value="1"/>
</dbReference>
<evidence type="ECO:0000256" key="6">
    <source>
        <dbReference type="PIRSR" id="PIRSR601211-3"/>
    </source>
</evidence>
<feature type="disulfide bond" evidence="6">
    <location>
        <begin position="59"/>
        <end position="111"/>
    </location>
</feature>
<feature type="binding site" evidence="5">
    <location>
        <position position="45"/>
    </location>
    <ligand>
        <name>Ca(2+)</name>
        <dbReference type="ChEBI" id="CHEBI:29108"/>
    </ligand>
</feature>
<comment type="similarity">
    <text evidence="7">Belongs to the phospholipase A2 family.</text>
</comment>
<comment type="cofactor">
    <cofactor evidence="5">
        <name>Ca(2+)</name>
        <dbReference type="ChEBI" id="CHEBI:29108"/>
    </cofactor>
    <text evidence="5">Binds 1 Ca(2+) ion per subunit.</text>
</comment>
<evidence type="ECO:0000256" key="7">
    <source>
        <dbReference type="RuleBase" id="RU003654"/>
    </source>
</evidence>
<dbReference type="AlphaFoldDB" id="A0A0H3U1W0"/>
<dbReference type="GO" id="GO:0005509">
    <property type="term" value="F:calcium ion binding"/>
    <property type="evidence" value="ECO:0007669"/>
    <property type="project" value="InterPro"/>
</dbReference>
<evidence type="ECO:0000259" key="9">
    <source>
        <dbReference type="SMART" id="SM00085"/>
    </source>
</evidence>
<dbReference type="GO" id="GO:0006644">
    <property type="term" value="P:phospholipid metabolic process"/>
    <property type="evidence" value="ECO:0007669"/>
    <property type="project" value="InterPro"/>
</dbReference>
<protein>
    <submittedName>
        <fullName evidence="10">Phospholipase A2</fullName>
        <ecNumber evidence="10">3.1.1.4</ecNumber>
    </submittedName>
</protein>
<feature type="disulfide bond" evidence="6">
    <location>
        <begin position="73"/>
        <end position="97"/>
    </location>
</feature>
<comment type="subcellular location">
    <subcellularLocation>
        <location evidence="1 8">Secreted</location>
    </subcellularLocation>
</comment>
<keyword evidence="3 6" id="KW-1015">Disulfide bond</keyword>
<dbReference type="GO" id="GO:0042130">
    <property type="term" value="P:negative regulation of T cell proliferation"/>
    <property type="evidence" value="ECO:0007669"/>
    <property type="project" value="TreeGrafter"/>
</dbReference>
<dbReference type="InterPro" id="IPR001211">
    <property type="entry name" value="PLA2"/>
</dbReference>
<dbReference type="FunFam" id="1.20.90.10:FF:000001">
    <property type="entry name" value="Basic phospholipase A2 homolog"/>
    <property type="match status" value="1"/>
</dbReference>
<dbReference type="GO" id="GO:0005543">
    <property type="term" value="F:phospholipid binding"/>
    <property type="evidence" value="ECO:0007669"/>
    <property type="project" value="TreeGrafter"/>
</dbReference>
<dbReference type="PROSITE" id="PS00119">
    <property type="entry name" value="PA2_ASP"/>
    <property type="match status" value="1"/>
</dbReference>
<feature type="signal peptide" evidence="8">
    <location>
        <begin position="1"/>
        <end position="16"/>
    </location>
</feature>
<evidence type="ECO:0000256" key="5">
    <source>
        <dbReference type="PIRSR" id="PIRSR601211-2"/>
    </source>
</evidence>
<dbReference type="GO" id="GO:0047498">
    <property type="term" value="F:calcium-dependent phospholipase A2 activity"/>
    <property type="evidence" value="ECO:0007669"/>
    <property type="project" value="TreeGrafter"/>
</dbReference>
<feature type="domain" description="Phospholipase A2-like central" evidence="9">
    <location>
        <begin position="17"/>
        <end position="132"/>
    </location>
</feature>
<dbReference type="EC" id="3.1.1.4" evidence="10"/>
<dbReference type="PANTHER" id="PTHR11716:SF9">
    <property type="entry name" value="PHOSPHOLIPASE A2, MEMBRANE ASSOCIATED"/>
    <property type="match status" value="1"/>
</dbReference>
<feature type="binding site" evidence="5">
    <location>
        <position position="43"/>
    </location>
    <ligand>
        <name>Ca(2+)</name>
        <dbReference type="ChEBI" id="CHEBI:29108"/>
    </ligand>
</feature>
<proteinExistence type="inferred from homology"/>
<dbReference type="PRINTS" id="PR00389">
    <property type="entry name" value="PHPHLIPASEA2"/>
</dbReference>
<dbReference type="Gene3D" id="1.20.90.10">
    <property type="entry name" value="Phospholipase A2 domain"/>
    <property type="match status" value="1"/>
</dbReference>
<feature type="disulfide bond" evidence="6">
    <location>
        <begin position="42"/>
        <end position="131"/>
    </location>
</feature>
<feature type="disulfide bond" evidence="6">
    <location>
        <begin position="66"/>
        <end position="104"/>
    </location>
</feature>
<feature type="binding site" evidence="5">
    <location>
        <position position="47"/>
    </location>
    <ligand>
        <name>Ca(2+)</name>
        <dbReference type="ChEBI" id="CHEBI:29108"/>
    </ligand>
</feature>
<sequence length="138" mass="15852">MRTLWIMAVLLLGVEGNLLQFNKMIKEETGKNAIPFYAFYGCYCGWGGQGKPKDGTDRCCFVHDCCYGRLPNCNTKSDIYSYSLKEGYITCGKGTWCEEQICECDRVAAECFRRNLDTYNNGYMFYRDSKCTETSEEC</sequence>
<feature type="disulfide bond" evidence="6">
    <location>
        <begin position="91"/>
        <end position="102"/>
    </location>
</feature>
<name>A0A0H3U1W0_GLOBR</name>
<dbReference type="InterPro" id="IPR033112">
    <property type="entry name" value="PLA2_Asp_AS"/>
</dbReference>
<feature type="binding site" evidence="5">
    <location>
        <position position="64"/>
    </location>
    <ligand>
        <name>Ca(2+)</name>
        <dbReference type="ChEBI" id="CHEBI:29108"/>
    </ligand>
</feature>
<organism evidence="10">
    <name type="scientific">Gloydius brevicauda</name>
    <name type="common">Korean slamosa snake</name>
    <name type="synonym">Agkistrodon halys brevicaudus</name>
    <dbReference type="NCBI Taxonomy" id="3148161"/>
    <lineage>
        <taxon>Eukaryota</taxon>
        <taxon>Metazoa</taxon>
        <taxon>Chordata</taxon>
        <taxon>Craniata</taxon>
        <taxon>Vertebrata</taxon>
        <taxon>Euteleostomi</taxon>
        <taxon>Lepidosauria</taxon>
        <taxon>Squamata</taxon>
        <taxon>Bifurcata</taxon>
        <taxon>Unidentata</taxon>
        <taxon>Episquamata</taxon>
        <taxon>Toxicofera</taxon>
        <taxon>Serpentes</taxon>
        <taxon>Colubroidea</taxon>
        <taxon>Viperidae</taxon>
        <taxon>Crotalinae</taxon>
        <taxon>Gloydius</taxon>
    </lineage>
</organism>
<dbReference type="GO" id="GO:0050482">
    <property type="term" value="P:arachidonate secretion"/>
    <property type="evidence" value="ECO:0007669"/>
    <property type="project" value="InterPro"/>
</dbReference>
<evidence type="ECO:0000256" key="8">
    <source>
        <dbReference type="RuleBase" id="RU361236"/>
    </source>
</evidence>
<reference evidence="10" key="1">
    <citation type="submission" date="2013-03" db="EMBL/GenBank/DDBJ databases">
        <title>The importance of being genomic: the evolution of the viper venom phospholipase A2 toxin subfamily revisited.</title>
        <authorList>
            <person name="Malhotra A."/>
            <person name="Creer S."/>
            <person name="Thorpe R.S."/>
            <person name="Harris J.B."/>
            <person name="Stocklin R."/>
            <person name="Favreau P."/>
        </authorList>
    </citation>
    <scope>NUCLEOTIDE SEQUENCE</scope>
    <source>
        <strain evidence="10">B525_LT29</strain>
    </source>
</reference>
<feature type="active site" evidence="4">
    <location>
        <position position="105"/>
    </location>
</feature>
<keyword evidence="10" id="KW-0378">Hydrolase</keyword>
<feature type="chain" id="PRO_5005118681" evidence="8">
    <location>
        <begin position="17"/>
        <end position="138"/>
    </location>
</feature>
<accession>A0A0H3U1W0</accession>
<keyword evidence="8" id="KW-0732">Signal</keyword>